<dbReference type="InterPro" id="IPR039104">
    <property type="entry name" value="6PGL"/>
</dbReference>
<proteinExistence type="inferred from homology"/>
<dbReference type="InterPro" id="IPR037171">
    <property type="entry name" value="NagB/RpiA_transferase-like"/>
</dbReference>
<dbReference type="EMBL" id="CP002209">
    <property type="protein sequence ID" value="ADN76167.1"/>
    <property type="molecule type" value="Genomic_DNA"/>
</dbReference>
<reference evidence="9 10" key="1">
    <citation type="journal article" date="2010" name="Stand. Genomic Sci.">
        <title>Complete genome sequence of Ferrimonas balearica type strain (PAT).</title>
        <authorList>
            <person name="Nolan M."/>
            <person name="Sikorski J."/>
            <person name="Davenport K."/>
            <person name="Lucas S."/>
            <person name="Glavina Del Rio T."/>
            <person name="Tice H."/>
            <person name="Cheng J."/>
            <person name="Goodwin L."/>
            <person name="Pitluck S."/>
            <person name="Liolios K."/>
            <person name="Ivanova N."/>
            <person name="Mavromatis K."/>
            <person name="Ovchinnikova G."/>
            <person name="Pati A."/>
            <person name="Chen A."/>
            <person name="Palaniappan K."/>
            <person name="Land M."/>
            <person name="Hauser L."/>
            <person name="Chang Y."/>
            <person name="Jeffries C."/>
            <person name="Tapia R."/>
            <person name="Brettin T."/>
            <person name="Detter J."/>
            <person name="Han C."/>
            <person name="Yasawong M."/>
            <person name="Rohde M."/>
            <person name="Tindall B."/>
            <person name="Goker M."/>
            <person name="Woyke T."/>
            <person name="Bristow J."/>
            <person name="Eisen J."/>
            <person name="Markowitz V."/>
            <person name="Hugenholtz P."/>
            <person name="Kyrpides N."/>
            <person name="Klenk H."/>
            <person name="Lapidus A."/>
        </authorList>
    </citation>
    <scope>NUCLEOTIDE SEQUENCE [LARGE SCALE GENOMIC DNA]</scope>
    <source>
        <strain evidence="10">DSM 9799 / CCM 4581 / KCTC 23876 / PAT</strain>
    </source>
</reference>
<evidence type="ECO:0000256" key="7">
    <source>
        <dbReference type="RuleBase" id="RU365095"/>
    </source>
</evidence>
<dbReference type="Gene3D" id="3.40.50.1360">
    <property type="match status" value="1"/>
</dbReference>
<dbReference type="SUPFAM" id="SSF100950">
    <property type="entry name" value="NagB/RpiA/CoA transferase-like"/>
    <property type="match status" value="1"/>
</dbReference>
<protein>
    <recommendedName>
        <fullName evidence="6 7">6-phosphogluconolactonase</fullName>
        <shortName evidence="7">6PGL</shortName>
        <ecNumber evidence="5 7">3.1.1.31</ecNumber>
    </recommendedName>
</protein>
<dbReference type="UniPathway" id="UPA00115">
    <property type="reaction ID" value="UER00409"/>
</dbReference>
<dbReference type="NCBIfam" id="TIGR01198">
    <property type="entry name" value="pgl"/>
    <property type="match status" value="1"/>
</dbReference>
<accession>E1STQ4</accession>
<sequence length="235" mass="25495">MSAIALPVLKTFEQSDELVAVLAQRIADALQAAVDSRGQASLVVSGGSTPVPLFHKLRTMPIDWQEVYITLADERWLPADHADSNERLVREHLLVGNAAKAKFRGMYNIHGTPEAGAAMTAETLSNLPRPFDVVILGMGNDGHTASLFPCSEELQAGLTTEAVCLAVRPTTAPHPRLSLSLHSLLNARQIYLHLSGESKKAVLDEALSSKDVMAMPIRAVLDQRKVPVDVYWSKA</sequence>
<evidence type="ECO:0000256" key="6">
    <source>
        <dbReference type="ARBA" id="ARBA00020337"/>
    </source>
</evidence>
<name>E1STQ4_FERBD</name>
<dbReference type="RefSeq" id="WP_013345473.1">
    <property type="nucleotide sequence ID" value="NC_014541.1"/>
</dbReference>
<dbReference type="HOGENOM" id="CLU_053947_2_1_6"/>
<evidence type="ECO:0000256" key="1">
    <source>
        <dbReference type="ARBA" id="ARBA00000832"/>
    </source>
</evidence>
<dbReference type="KEGG" id="fbl:Fbal_1964"/>
<evidence type="ECO:0000256" key="5">
    <source>
        <dbReference type="ARBA" id="ARBA00013198"/>
    </source>
</evidence>
<evidence type="ECO:0000313" key="9">
    <source>
        <dbReference type="EMBL" id="ADN76167.1"/>
    </source>
</evidence>
<dbReference type="OrthoDB" id="9810967at2"/>
<comment type="function">
    <text evidence="2 7">Hydrolysis of 6-phosphogluconolactone to 6-phosphogluconate.</text>
</comment>
<dbReference type="GO" id="GO:0005975">
    <property type="term" value="P:carbohydrate metabolic process"/>
    <property type="evidence" value="ECO:0007669"/>
    <property type="project" value="UniProtKB-UniRule"/>
</dbReference>
<dbReference type="PANTHER" id="PTHR11054">
    <property type="entry name" value="6-PHOSPHOGLUCONOLACTONASE"/>
    <property type="match status" value="1"/>
</dbReference>
<dbReference type="Pfam" id="PF01182">
    <property type="entry name" value="Glucosamine_iso"/>
    <property type="match status" value="1"/>
</dbReference>
<evidence type="ECO:0000256" key="4">
    <source>
        <dbReference type="ARBA" id="ARBA00010662"/>
    </source>
</evidence>
<feature type="domain" description="Glucosamine/galactosamine-6-phosphate isomerase" evidence="8">
    <location>
        <begin position="14"/>
        <end position="224"/>
    </location>
</feature>
<organism evidence="9 10">
    <name type="scientific">Ferrimonas balearica (strain DSM 9799 / CCM 4581 / KCTC 23876 / PAT)</name>
    <dbReference type="NCBI Taxonomy" id="550540"/>
    <lineage>
        <taxon>Bacteria</taxon>
        <taxon>Pseudomonadati</taxon>
        <taxon>Pseudomonadota</taxon>
        <taxon>Gammaproteobacteria</taxon>
        <taxon>Alteromonadales</taxon>
        <taxon>Ferrimonadaceae</taxon>
        <taxon>Ferrimonas</taxon>
    </lineage>
</organism>
<dbReference type="GO" id="GO:0017057">
    <property type="term" value="F:6-phosphogluconolactonase activity"/>
    <property type="evidence" value="ECO:0007669"/>
    <property type="project" value="UniProtKB-UniRule"/>
</dbReference>
<comment type="similarity">
    <text evidence="4 7">Belongs to the glucosamine/galactosamine-6-phosphate isomerase family. 6-phosphogluconolactonase subfamily.</text>
</comment>
<keyword evidence="10" id="KW-1185">Reference proteome</keyword>
<evidence type="ECO:0000256" key="3">
    <source>
        <dbReference type="ARBA" id="ARBA00004961"/>
    </source>
</evidence>
<dbReference type="eggNOG" id="COG0363">
    <property type="taxonomic scope" value="Bacteria"/>
</dbReference>
<evidence type="ECO:0000256" key="2">
    <source>
        <dbReference type="ARBA" id="ARBA00002681"/>
    </source>
</evidence>
<dbReference type="InterPro" id="IPR005900">
    <property type="entry name" value="6-phosphogluconolactonase_DevB"/>
</dbReference>
<dbReference type="AlphaFoldDB" id="E1STQ4"/>
<keyword evidence="7 9" id="KW-0378">Hydrolase</keyword>
<evidence type="ECO:0000313" key="10">
    <source>
        <dbReference type="Proteomes" id="UP000006683"/>
    </source>
</evidence>
<dbReference type="PANTHER" id="PTHR11054:SF0">
    <property type="entry name" value="6-PHOSPHOGLUCONOLACTONASE"/>
    <property type="match status" value="1"/>
</dbReference>
<dbReference type="GO" id="GO:0006098">
    <property type="term" value="P:pentose-phosphate shunt"/>
    <property type="evidence" value="ECO:0007669"/>
    <property type="project" value="UniProtKB-UniPathway"/>
</dbReference>
<gene>
    <name evidence="7" type="primary">pgl</name>
    <name evidence="9" type="ordered locus">Fbal_1964</name>
</gene>
<dbReference type="InterPro" id="IPR006148">
    <property type="entry name" value="Glc/Gal-6P_isomerase"/>
</dbReference>
<comment type="catalytic activity">
    <reaction evidence="1 7">
        <text>6-phospho-D-glucono-1,5-lactone + H2O = 6-phospho-D-gluconate + H(+)</text>
        <dbReference type="Rhea" id="RHEA:12556"/>
        <dbReference type="ChEBI" id="CHEBI:15377"/>
        <dbReference type="ChEBI" id="CHEBI:15378"/>
        <dbReference type="ChEBI" id="CHEBI:57955"/>
        <dbReference type="ChEBI" id="CHEBI:58759"/>
        <dbReference type="EC" id="3.1.1.31"/>
    </reaction>
</comment>
<dbReference type="CDD" id="cd01400">
    <property type="entry name" value="6PGL"/>
    <property type="match status" value="1"/>
</dbReference>
<dbReference type="STRING" id="550540.Fbal_1964"/>
<evidence type="ECO:0000259" key="8">
    <source>
        <dbReference type="Pfam" id="PF01182"/>
    </source>
</evidence>
<dbReference type="Proteomes" id="UP000006683">
    <property type="component" value="Chromosome"/>
</dbReference>
<dbReference type="EC" id="3.1.1.31" evidence="5 7"/>
<dbReference type="GeneID" id="67182175"/>
<comment type="pathway">
    <text evidence="3 7">Carbohydrate degradation; pentose phosphate pathway; D-ribulose 5-phosphate from D-glucose 6-phosphate (oxidative stage): step 2/3.</text>
</comment>